<name>A0A3P8GLN8_9TREM</name>
<dbReference type="AlphaFoldDB" id="A0A3P8GLN8"/>
<evidence type="ECO:0000256" key="1">
    <source>
        <dbReference type="SAM" id="Phobius"/>
    </source>
</evidence>
<keyword evidence="1" id="KW-0812">Transmembrane</keyword>
<proteinExistence type="predicted"/>
<accession>A0A3P8GLN8</accession>
<sequence length="164" mass="19222">MGLVSWMYLHLRVDVHSGTRTQYHSLQTPQRWMVTSIGMCVSSYSGLVSWIYLHLRVDVHSETRTQHRSLQTPPHYPLSYPITQTSDYQNSVTKWITRWRLKRMGLGSSPRVNINSEMQVHPADESQTGRYARPAFHCWPLSIFANNIYVILKKSLRYIILTSW</sequence>
<protein>
    <submittedName>
        <fullName evidence="2">Uncharacterized protein</fullName>
    </submittedName>
</protein>
<feature type="transmembrane region" description="Helical" evidence="1">
    <location>
        <begin position="32"/>
        <end position="53"/>
    </location>
</feature>
<evidence type="ECO:0000313" key="2">
    <source>
        <dbReference type="EMBL" id="VDP35373.1"/>
    </source>
</evidence>
<keyword evidence="1" id="KW-1133">Transmembrane helix</keyword>
<keyword evidence="3" id="KW-1185">Reference proteome</keyword>
<reference evidence="2 3" key="1">
    <citation type="submission" date="2018-11" db="EMBL/GenBank/DDBJ databases">
        <authorList>
            <consortium name="Pathogen Informatics"/>
        </authorList>
    </citation>
    <scope>NUCLEOTIDE SEQUENCE [LARGE SCALE GENOMIC DNA]</scope>
    <source>
        <strain evidence="2 3">Zambia</strain>
    </source>
</reference>
<evidence type="ECO:0000313" key="3">
    <source>
        <dbReference type="Proteomes" id="UP000277204"/>
    </source>
</evidence>
<dbReference type="Proteomes" id="UP000277204">
    <property type="component" value="Unassembled WGS sequence"/>
</dbReference>
<gene>
    <name evidence="2" type="ORF">SMRZ_LOCUS20371</name>
</gene>
<keyword evidence="1" id="KW-0472">Membrane</keyword>
<dbReference type="EMBL" id="UZAI01018280">
    <property type="protein sequence ID" value="VDP35373.1"/>
    <property type="molecule type" value="Genomic_DNA"/>
</dbReference>
<organism evidence="2 3">
    <name type="scientific">Schistosoma margrebowiei</name>
    <dbReference type="NCBI Taxonomy" id="48269"/>
    <lineage>
        <taxon>Eukaryota</taxon>
        <taxon>Metazoa</taxon>
        <taxon>Spiralia</taxon>
        <taxon>Lophotrochozoa</taxon>
        <taxon>Platyhelminthes</taxon>
        <taxon>Trematoda</taxon>
        <taxon>Digenea</taxon>
        <taxon>Strigeidida</taxon>
        <taxon>Schistosomatoidea</taxon>
        <taxon>Schistosomatidae</taxon>
        <taxon>Schistosoma</taxon>
    </lineage>
</organism>